<dbReference type="Proteomes" id="UP000183685">
    <property type="component" value="Unassembled WGS sequence"/>
</dbReference>
<feature type="chain" id="PRO_5010296086" description="BON domain-containing protein" evidence="1">
    <location>
        <begin position="18"/>
        <end position="67"/>
    </location>
</feature>
<gene>
    <name evidence="2" type="ORF">SAMN04488071_3057</name>
</gene>
<keyword evidence="1" id="KW-0732">Signal</keyword>
<proteinExistence type="predicted"/>
<evidence type="ECO:0000313" key="3">
    <source>
        <dbReference type="Proteomes" id="UP000183685"/>
    </source>
</evidence>
<dbReference type="RefSeq" id="WP_068305032.1">
    <property type="nucleotide sequence ID" value="NZ_FNAK01000007.1"/>
</dbReference>
<keyword evidence="3" id="KW-1185">Reference proteome</keyword>
<dbReference type="PROSITE" id="PS51257">
    <property type="entry name" value="PROKAR_LIPOPROTEIN"/>
    <property type="match status" value="1"/>
</dbReference>
<evidence type="ECO:0000313" key="2">
    <source>
        <dbReference type="EMBL" id="SDE49444.1"/>
    </source>
</evidence>
<protein>
    <recommendedName>
        <fullName evidence="4">BON domain-containing protein</fullName>
    </recommendedName>
</protein>
<dbReference type="STRING" id="637679.GCA_001550055_02248"/>
<organism evidence="2 3">
    <name type="scientific">Kordiimonas lacus</name>
    <dbReference type="NCBI Taxonomy" id="637679"/>
    <lineage>
        <taxon>Bacteria</taxon>
        <taxon>Pseudomonadati</taxon>
        <taxon>Pseudomonadota</taxon>
        <taxon>Alphaproteobacteria</taxon>
        <taxon>Kordiimonadales</taxon>
        <taxon>Kordiimonadaceae</taxon>
        <taxon>Kordiimonas</taxon>
    </lineage>
</organism>
<feature type="signal peptide" evidence="1">
    <location>
        <begin position="1"/>
        <end position="17"/>
    </location>
</feature>
<reference evidence="2 3" key="1">
    <citation type="submission" date="2016-10" db="EMBL/GenBank/DDBJ databases">
        <authorList>
            <person name="de Groot N.N."/>
        </authorList>
    </citation>
    <scope>NUCLEOTIDE SEQUENCE [LARGE SCALE GENOMIC DNA]</scope>
    <source>
        <strain evidence="2 3">CGMCC 1.9109</strain>
    </source>
</reference>
<accession>A0A1G7DCW0</accession>
<dbReference type="AlphaFoldDB" id="A0A1G7DCW0"/>
<dbReference type="EMBL" id="FNAK01000007">
    <property type="protein sequence ID" value="SDE49444.1"/>
    <property type="molecule type" value="Genomic_DNA"/>
</dbReference>
<evidence type="ECO:0000256" key="1">
    <source>
        <dbReference type="SAM" id="SignalP"/>
    </source>
</evidence>
<name>A0A1G7DCW0_9PROT</name>
<evidence type="ECO:0008006" key="4">
    <source>
        <dbReference type="Google" id="ProtNLM"/>
    </source>
</evidence>
<sequence length="67" mass="6870">MKILLALIMVTGLGACSVVTTPIKVAATAVETTVDTATTVVRVTGKVVDLAADTKDVVKKADDVARN</sequence>